<evidence type="ECO:0000256" key="1">
    <source>
        <dbReference type="SAM" id="MobiDB-lite"/>
    </source>
</evidence>
<name>A0A327YJY2_9FLAO</name>
<evidence type="ECO:0000313" key="3">
    <source>
        <dbReference type="Proteomes" id="UP000249620"/>
    </source>
</evidence>
<dbReference type="Proteomes" id="UP000249620">
    <property type="component" value="Unassembled WGS sequence"/>
</dbReference>
<comment type="caution">
    <text evidence="2">The sequence shown here is derived from an EMBL/GenBank/DDBJ whole genome shotgun (WGS) entry which is preliminary data.</text>
</comment>
<accession>A0A327YJY2</accession>
<proteinExistence type="predicted"/>
<feature type="region of interest" description="Disordered" evidence="1">
    <location>
        <begin position="114"/>
        <end position="144"/>
    </location>
</feature>
<feature type="compositionally biased region" description="Basic residues" evidence="1">
    <location>
        <begin position="114"/>
        <end position="131"/>
    </location>
</feature>
<sequence length="144" mass="16552">METSKNRIATLFGVLILVFMLVVPTDVFSQGPPPWAPAHGYRAKTRHIYFPDQNMYYDIQRGNYIYFNNGKWSVSVKVPSIFVGINLGRSAQIELDFYGDRPQRYNYSHKTKYKVKKHKVNHHHGHKHNKGNGHPGKGKGNNGK</sequence>
<organism evidence="2 3">
    <name type="scientific">Flavobacterium aquaticum</name>
    <dbReference type="NCBI Taxonomy" id="1236486"/>
    <lineage>
        <taxon>Bacteria</taxon>
        <taxon>Pseudomonadati</taxon>
        <taxon>Bacteroidota</taxon>
        <taxon>Flavobacteriia</taxon>
        <taxon>Flavobacteriales</taxon>
        <taxon>Flavobacteriaceae</taxon>
        <taxon>Flavobacterium</taxon>
    </lineage>
</organism>
<feature type="compositionally biased region" description="Gly residues" evidence="1">
    <location>
        <begin position="133"/>
        <end position="144"/>
    </location>
</feature>
<dbReference type="OrthoDB" id="1367720at2"/>
<dbReference type="EMBL" id="QLMI01000007">
    <property type="protein sequence ID" value="RAK20702.1"/>
    <property type="molecule type" value="Genomic_DNA"/>
</dbReference>
<protein>
    <submittedName>
        <fullName evidence="2">Uncharacterized protein</fullName>
    </submittedName>
</protein>
<evidence type="ECO:0000313" key="2">
    <source>
        <dbReference type="EMBL" id="RAK20702.1"/>
    </source>
</evidence>
<dbReference type="RefSeq" id="WP_111567565.1">
    <property type="nucleotide sequence ID" value="NZ_QLMI01000007.1"/>
</dbReference>
<gene>
    <name evidence="2" type="ORF">B0I03_107123</name>
</gene>
<dbReference type="AlphaFoldDB" id="A0A327YJY2"/>
<reference evidence="2 3" key="1">
    <citation type="submission" date="2018-06" db="EMBL/GenBank/DDBJ databases">
        <title>Genomic Encyclopedia of Type Strains, Phase III (KMG-III): the genomes of soil and plant-associated and newly described type strains.</title>
        <authorList>
            <person name="Whitman W."/>
        </authorList>
    </citation>
    <scope>NUCLEOTIDE SEQUENCE [LARGE SCALE GENOMIC DNA]</scope>
    <source>
        <strain evidence="2 3">CGMCC 1.12398</strain>
    </source>
</reference>
<keyword evidence="3" id="KW-1185">Reference proteome</keyword>